<reference evidence="5 6" key="1">
    <citation type="submission" date="2023-07" db="EMBL/GenBank/DDBJ databases">
        <title>Genomic Encyclopedia of Type Strains, Phase IV (KMG-IV): sequencing the most valuable type-strain genomes for metagenomic binning, comparative biology and taxonomic classification.</title>
        <authorList>
            <person name="Goeker M."/>
        </authorList>
    </citation>
    <scope>NUCLEOTIDE SEQUENCE [LARGE SCALE GENOMIC DNA]</scope>
    <source>
        <strain evidence="5 6">DSM 16980</strain>
    </source>
</reference>
<dbReference type="InterPro" id="IPR036390">
    <property type="entry name" value="WH_DNA-bd_sf"/>
</dbReference>
<name>A0ABT9Y965_9FIRM</name>
<dbReference type="InterPro" id="IPR011711">
    <property type="entry name" value="GntR_C"/>
</dbReference>
<dbReference type="Pfam" id="PF07729">
    <property type="entry name" value="FCD"/>
    <property type="match status" value="1"/>
</dbReference>
<sequence length="252" mass="29229">MMENTDKITNLANIFEPRDTESSVTYVINNIKDSLLTKKLLPGEKLPSEMDLSRLLSVSRGSIREAMKILAAFGIIQIKRGDGTYISKDFSGKILFDPLLFSFILSEPAFEELQDLRLMLEEYIVGLVIKNQTSAVIDDLSACNIRFRELKKNYYKNKNTCDEVLYCDLEFHHLLAKFAKNRLIERIYNFVLDYFKPYIRQSIEEPVKQIIDSMNPHEQMLDAIKKKDVTAAKQAVHRSIEVWRNLIVKDQI</sequence>
<dbReference type="SUPFAM" id="SSF48008">
    <property type="entry name" value="GntR ligand-binding domain-like"/>
    <property type="match status" value="1"/>
</dbReference>
<keyword evidence="6" id="KW-1185">Reference proteome</keyword>
<dbReference type="Pfam" id="PF00392">
    <property type="entry name" value="GntR"/>
    <property type="match status" value="1"/>
</dbReference>
<dbReference type="PRINTS" id="PR00035">
    <property type="entry name" value="HTHGNTR"/>
</dbReference>
<evidence type="ECO:0000259" key="4">
    <source>
        <dbReference type="PROSITE" id="PS50949"/>
    </source>
</evidence>
<dbReference type="InterPro" id="IPR036388">
    <property type="entry name" value="WH-like_DNA-bd_sf"/>
</dbReference>
<dbReference type="RefSeq" id="WP_307224687.1">
    <property type="nucleotide sequence ID" value="NZ_CP116940.1"/>
</dbReference>
<keyword evidence="3" id="KW-0804">Transcription</keyword>
<dbReference type="SUPFAM" id="SSF46785">
    <property type="entry name" value="Winged helix' DNA-binding domain"/>
    <property type="match status" value="1"/>
</dbReference>
<dbReference type="InterPro" id="IPR000524">
    <property type="entry name" value="Tscrpt_reg_HTH_GntR"/>
</dbReference>
<evidence type="ECO:0000256" key="3">
    <source>
        <dbReference type="ARBA" id="ARBA00023163"/>
    </source>
</evidence>
<dbReference type="PROSITE" id="PS50949">
    <property type="entry name" value="HTH_GNTR"/>
    <property type="match status" value="1"/>
</dbReference>
<keyword evidence="2" id="KW-0238">DNA-binding</keyword>
<accession>A0ABT9Y965</accession>
<dbReference type="CDD" id="cd07377">
    <property type="entry name" value="WHTH_GntR"/>
    <property type="match status" value="1"/>
</dbReference>
<dbReference type="SMART" id="SM00345">
    <property type="entry name" value="HTH_GNTR"/>
    <property type="match status" value="1"/>
</dbReference>
<dbReference type="Gene3D" id="1.20.120.530">
    <property type="entry name" value="GntR ligand-binding domain-like"/>
    <property type="match status" value="1"/>
</dbReference>
<organism evidence="5 6">
    <name type="scientific">Pectinatus haikarae</name>
    <dbReference type="NCBI Taxonomy" id="349096"/>
    <lineage>
        <taxon>Bacteria</taxon>
        <taxon>Bacillati</taxon>
        <taxon>Bacillota</taxon>
        <taxon>Negativicutes</taxon>
        <taxon>Selenomonadales</taxon>
        <taxon>Selenomonadaceae</taxon>
        <taxon>Pectinatus</taxon>
    </lineage>
</organism>
<proteinExistence type="predicted"/>
<keyword evidence="5" id="KW-0670">Pyruvate</keyword>
<evidence type="ECO:0000256" key="1">
    <source>
        <dbReference type="ARBA" id="ARBA00023015"/>
    </source>
</evidence>
<evidence type="ECO:0000313" key="5">
    <source>
        <dbReference type="EMBL" id="MDQ0204385.1"/>
    </source>
</evidence>
<dbReference type="InterPro" id="IPR008920">
    <property type="entry name" value="TF_FadR/GntR_C"/>
</dbReference>
<evidence type="ECO:0000256" key="2">
    <source>
        <dbReference type="ARBA" id="ARBA00023125"/>
    </source>
</evidence>
<comment type="caution">
    <text evidence="5">The sequence shown here is derived from an EMBL/GenBank/DDBJ whole genome shotgun (WGS) entry which is preliminary data.</text>
</comment>
<feature type="domain" description="HTH gntR-type" evidence="4">
    <location>
        <begin position="21"/>
        <end position="89"/>
    </location>
</feature>
<evidence type="ECO:0000313" key="6">
    <source>
        <dbReference type="Proteomes" id="UP001239167"/>
    </source>
</evidence>
<protein>
    <submittedName>
        <fullName evidence="5">GntR family transcriptional repressor for pyruvate dehydrogenase complex</fullName>
    </submittedName>
</protein>
<dbReference type="PANTHER" id="PTHR43537:SF51">
    <property type="entry name" value="HTH-TYPE TRANSCRIPTIONAL REGULATOR LGOR-RELATED"/>
    <property type="match status" value="1"/>
</dbReference>
<dbReference type="Gene3D" id="1.10.10.10">
    <property type="entry name" value="Winged helix-like DNA-binding domain superfamily/Winged helix DNA-binding domain"/>
    <property type="match status" value="1"/>
</dbReference>
<dbReference type="PANTHER" id="PTHR43537">
    <property type="entry name" value="TRANSCRIPTIONAL REGULATOR, GNTR FAMILY"/>
    <property type="match status" value="1"/>
</dbReference>
<gene>
    <name evidence="5" type="ORF">J2S01_002113</name>
</gene>
<dbReference type="EMBL" id="JAUSUE010000015">
    <property type="protein sequence ID" value="MDQ0204385.1"/>
    <property type="molecule type" value="Genomic_DNA"/>
</dbReference>
<dbReference type="SMART" id="SM00895">
    <property type="entry name" value="FCD"/>
    <property type="match status" value="1"/>
</dbReference>
<dbReference type="Proteomes" id="UP001239167">
    <property type="component" value="Unassembled WGS sequence"/>
</dbReference>
<keyword evidence="1" id="KW-0805">Transcription regulation</keyword>